<dbReference type="InterPro" id="IPR006171">
    <property type="entry name" value="TOPRIM_dom"/>
</dbReference>
<keyword evidence="3" id="KW-1185">Reference proteome</keyword>
<dbReference type="SMART" id="SM00493">
    <property type="entry name" value="TOPRIM"/>
    <property type="match status" value="1"/>
</dbReference>
<evidence type="ECO:0000259" key="1">
    <source>
        <dbReference type="PROSITE" id="PS50880"/>
    </source>
</evidence>
<dbReference type="GO" id="GO:0043822">
    <property type="term" value="F:ribonuclease M5 activity"/>
    <property type="evidence" value="ECO:0007669"/>
    <property type="project" value="TreeGrafter"/>
</dbReference>
<dbReference type="GO" id="GO:0006364">
    <property type="term" value="P:rRNA processing"/>
    <property type="evidence" value="ECO:0007669"/>
    <property type="project" value="TreeGrafter"/>
</dbReference>
<gene>
    <name evidence="2" type="ORF">CBW42_11325</name>
</gene>
<proteinExistence type="predicted"/>
<dbReference type="EMBL" id="NHOC01000010">
    <property type="protein sequence ID" value="OUM19745.1"/>
    <property type="molecule type" value="Genomic_DNA"/>
</dbReference>
<name>A0A252F1S1_9FIRM</name>
<dbReference type="SUPFAM" id="SSF110455">
    <property type="entry name" value="Toprim domain"/>
    <property type="match status" value="1"/>
</dbReference>
<dbReference type="PANTHER" id="PTHR39156">
    <property type="entry name" value="RIBONUCLEASE M5"/>
    <property type="match status" value="1"/>
</dbReference>
<feature type="domain" description="Toprim" evidence="1">
    <location>
        <begin position="5"/>
        <end position="86"/>
    </location>
</feature>
<dbReference type="Pfam" id="PF13331">
    <property type="entry name" value="DUF4093"/>
    <property type="match status" value="1"/>
</dbReference>
<accession>A0A252F1S1</accession>
<dbReference type="Pfam" id="PF13662">
    <property type="entry name" value="Toprim_4"/>
    <property type="match status" value="1"/>
</dbReference>
<sequence>MIHIREAIVVEGRYDVNKIRQLVDTVVIETGGFAIFNNKEKLALIRRIAAERGILVLTDSDGAGFVIRNYLRGAIPKGQVRHAYIPQIAGKERRKAHGSKEGTLGVEGVPDAVILQALKKAGVTCLPEADHNPKITKADFYAWGLSGVPGSDAKRKKLLRALDLPQHMTANALLEFINAIADYDEVRRLIEGLAES</sequence>
<dbReference type="Proteomes" id="UP000194903">
    <property type="component" value="Unassembled WGS sequence"/>
</dbReference>
<evidence type="ECO:0000313" key="2">
    <source>
        <dbReference type="EMBL" id="OUM19745.1"/>
    </source>
</evidence>
<protein>
    <submittedName>
        <fullName evidence="2">Ribonuclease M5</fullName>
    </submittedName>
</protein>
<dbReference type="OrthoDB" id="9791329at2"/>
<organism evidence="2 3">
    <name type="scientific">Butyricicoccus porcorum</name>
    <dbReference type="NCBI Taxonomy" id="1945634"/>
    <lineage>
        <taxon>Bacteria</taxon>
        <taxon>Bacillati</taxon>
        <taxon>Bacillota</taxon>
        <taxon>Clostridia</taxon>
        <taxon>Eubacteriales</taxon>
        <taxon>Butyricicoccaceae</taxon>
        <taxon>Butyricicoccus</taxon>
    </lineage>
</organism>
<comment type="caution">
    <text evidence="2">The sequence shown here is derived from an EMBL/GenBank/DDBJ whole genome shotgun (WGS) entry which is preliminary data.</text>
</comment>
<evidence type="ECO:0000313" key="3">
    <source>
        <dbReference type="Proteomes" id="UP000194903"/>
    </source>
</evidence>
<dbReference type="InterPro" id="IPR025156">
    <property type="entry name" value="RNase_M5_C"/>
</dbReference>
<reference evidence="2 3" key="1">
    <citation type="submission" date="2017-05" db="EMBL/GenBank/DDBJ databases">
        <title>Butyricicoccus porcorum sp. nov. a butyrate-producing bacterium from the swine intestinal tract.</title>
        <authorList>
            <person name="Trachsel J."/>
            <person name="Humphrey S."/>
            <person name="Allen H.K."/>
        </authorList>
    </citation>
    <scope>NUCLEOTIDE SEQUENCE [LARGE SCALE GENOMIC DNA]</scope>
    <source>
        <strain evidence="2">BB10</strain>
    </source>
</reference>
<dbReference type="Gene3D" id="3.40.1360.10">
    <property type="match status" value="1"/>
</dbReference>
<dbReference type="PANTHER" id="PTHR39156:SF2">
    <property type="entry name" value="DNA PRIMASE (BACTERIAL TYPE) AND SMALL PRIMASE-LIKE PROTEINS"/>
    <property type="match status" value="1"/>
</dbReference>
<dbReference type="RefSeq" id="WP_087021514.1">
    <property type="nucleotide sequence ID" value="NZ_CP178353.1"/>
</dbReference>
<dbReference type="PROSITE" id="PS50880">
    <property type="entry name" value="TOPRIM"/>
    <property type="match status" value="1"/>
</dbReference>
<dbReference type="AlphaFoldDB" id="A0A252F1S1"/>